<dbReference type="EMBL" id="MU155317">
    <property type="protein sequence ID" value="KAF9475825.1"/>
    <property type="molecule type" value="Genomic_DNA"/>
</dbReference>
<dbReference type="PANTHER" id="PTHR13246:SF1">
    <property type="entry name" value="CYTOSOLIC ENDO-BETA-N-ACETYLGLUCOSAMINIDASE"/>
    <property type="match status" value="1"/>
</dbReference>
<keyword evidence="2" id="KW-0378">Hydrolase</keyword>
<dbReference type="AlphaFoldDB" id="A0A9P6CWN3"/>
<dbReference type="Gene3D" id="2.60.120.260">
    <property type="entry name" value="Galactose-binding domain-like"/>
    <property type="match status" value="1"/>
</dbReference>
<feature type="domain" description="Cytosolic endo-beta-N-acetylglucosaminidase TIM barrel" evidence="1">
    <location>
        <begin position="73"/>
        <end position="413"/>
    </location>
</feature>
<dbReference type="Pfam" id="PF03644">
    <property type="entry name" value="Glyco_hydro_85"/>
    <property type="match status" value="1"/>
</dbReference>
<proteinExistence type="predicted"/>
<accession>A0A9P6CWN3</accession>
<protein>
    <submittedName>
        <fullName evidence="2">Glycoside hydrolase family 85 protein</fullName>
    </submittedName>
</protein>
<dbReference type="GO" id="GO:0005829">
    <property type="term" value="C:cytosol"/>
    <property type="evidence" value="ECO:0007669"/>
    <property type="project" value="UniProtKB-SubCell"/>
</dbReference>
<evidence type="ECO:0000259" key="1">
    <source>
        <dbReference type="Pfam" id="PF03644"/>
    </source>
</evidence>
<dbReference type="InterPro" id="IPR005201">
    <property type="entry name" value="TIM_ENGase"/>
</dbReference>
<comment type="caution">
    <text evidence="2">The sequence shown here is derived from an EMBL/GenBank/DDBJ whole genome shotgun (WGS) entry which is preliminary data.</text>
</comment>
<dbReference type="OrthoDB" id="284473at2759"/>
<evidence type="ECO:0000313" key="3">
    <source>
        <dbReference type="Proteomes" id="UP000807469"/>
    </source>
</evidence>
<gene>
    <name evidence="2" type="ORF">BDN70DRAFT_840302</name>
</gene>
<dbReference type="PANTHER" id="PTHR13246">
    <property type="entry name" value="ENDO BETA N-ACETYLGLUCOSAMINIDASE"/>
    <property type="match status" value="1"/>
</dbReference>
<name>A0A9P6CWN3_9AGAR</name>
<evidence type="ECO:0000313" key="2">
    <source>
        <dbReference type="EMBL" id="KAF9475825.1"/>
    </source>
</evidence>
<dbReference type="GO" id="GO:0033925">
    <property type="term" value="F:mannosyl-glycoprotein endo-beta-N-acetylglucosaminidase activity"/>
    <property type="evidence" value="ECO:0007669"/>
    <property type="project" value="UniProtKB-EC"/>
</dbReference>
<keyword evidence="3" id="KW-1185">Reference proteome</keyword>
<dbReference type="Gene3D" id="3.20.20.80">
    <property type="entry name" value="Glycosidases"/>
    <property type="match status" value="1"/>
</dbReference>
<dbReference type="Proteomes" id="UP000807469">
    <property type="component" value="Unassembled WGS sequence"/>
</dbReference>
<organism evidence="2 3">
    <name type="scientific">Pholiota conissans</name>
    <dbReference type="NCBI Taxonomy" id="109636"/>
    <lineage>
        <taxon>Eukaryota</taxon>
        <taxon>Fungi</taxon>
        <taxon>Dikarya</taxon>
        <taxon>Basidiomycota</taxon>
        <taxon>Agaricomycotina</taxon>
        <taxon>Agaricomycetes</taxon>
        <taxon>Agaricomycetidae</taxon>
        <taxon>Agaricales</taxon>
        <taxon>Agaricineae</taxon>
        <taxon>Strophariaceae</taxon>
        <taxon>Pholiota</taxon>
    </lineage>
</organism>
<reference evidence="2" key="1">
    <citation type="submission" date="2020-11" db="EMBL/GenBank/DDBJ databases">
        <authorList>
            <consortium name="DOE Joint Genome Institute"/>
            <person name="Ahrendt S."/>
            <person name="Riley R."/>
            <person name="Andreopoulos W."/>
            <person name="Labutti K."/>
            <person name="Pangilinan J."/>
            <person name="Ruiz-Duenas F.J."/>
            <person name="Barrasa J.M."/>
            <person name="Sanchez-Garcia M."/>
            <person name="Camarero S."/>
            <person name="Miyauchi S."/>
            <person name="Serrano A."/>
            <person name="Linde D."/>
            <person name="Babiker R."/>
            <person name="Drula E."/>
            <person name="Ayuso-Fernandez I."/>
            <person name="Pacheco R."/>
            <person name="Padilla G."/>
            <person name="Ferreira P."/>
            <person name="Barriuso J."/>
            <person name="Kellner H."/>
            <person name="Castanera R."/>
            <person name="Alfaro M."/>
            <person name="Ramirez L."/>
            <person name="Pisabarro A.G."/>
            <person name="Kuo A."/>
            <person name="Tritt A."/>
            <person name="Lipzen A."/>
            <person name="He G."/>
            <person name="Yan M."/>
            <person name="Ng V."/>
            <person name="Cullen D."/>
            <person name="Martin F."/>
            <person name="Rosso M.-N."/>
            <person name="Henrissat B."/>
            <person name="Hibbett D."/>
            <person name="Martinez A.T."/>
            <person name="Grigoriev I.V."/>
        </authorList>
    </citation>
    <scope>NUCLEOTIDE SEQUENCE</scope>
    <source>
        <strain evidence="2">CIRM-BRFM 674</strain>
    </source>
</reference>
<dbReference type="InterPro" id="IPR032979">
    <property type="entry name" value="ENGase"/>
</dbReference>
<sequence>MPISGKTQPSPAQPFFFKSLREFDDWTPGTAPKRYDGIVKYSSRKPAADVLTRGKLLVCHDYKGGYTESLFDRCYTYNFWSSCDTFIYFSHHRVTVPPPGWISAAHRQGVKMLGTLIFEGGGEQDCLRLIVGKMPTSKTGQVEKGSTSRTLPLTPYYAKRLAELAAERGFDGYLLNFECPLGGGVEQTRALSAWITILQSEILEKVGSHGETIWYDSVIINGQLAWQDRLNSLNLPFFLSSTSLFSNYTWRTDYPARSVQYFTSLDASLIGNTPASHSHRTTKTIQDIYMGVDVWGRGSHGGGGFGSYKAITHIAPESLGLSVALFGQAWTWESEQDKPEWTWDRWWEYESKLWIGPVSGPVEVPEAPRRKDEPECLHGPFVPIASFFPRHPPPDPADLCFHTTFCPGTGLAWFVDGIKVYQNERGWTDVDKQTSVGDLLWPAPKLFWDEEREDSLPAALSSLYMKDAWNGGNSVKFSLSFPTSTHELAAYRPLWLPIQSLYITPQKPYFASIVYKVDPLPESVETEFALNLKPFSDSQDTAFVCNIVTAEIVELPGGWTKLSIQFNTSSSDGITVPSTNIAIGLVVAVVTEDTEQSFDINILLGQLNVAAYVPETFREEDTIILWADYTASSSNGPAKPLSGTLSWEVATSFPRVTSINIASPEDPVSAWNQQPTITWFPSFLYFNIYAQVFTDEYNIGGADTASWIGTSGWDGQKSGFDVLFENLPFVVPPNRKVRFYIRGVNDRGEVMKWEKSAYVDLTG</sequence>